<gene>
    <name evidence="1" type="ORF">B0188_01935</name>
</gene>
<protein>
    <submittedName>
        <fullName evidence="1">Uncharacterized protein</fullName>
    </submittedName>
</protein>
<evidence type="ECO:0000313" key="1">
    <source>
        <dbReference type="EMBL" id="OOS06511.1"/>
    </source>
</evidence>
<dbReference type="Proteomes" id="UP000190023">
    <property type="component" value="Unassembled WGS sequence"/>
</dbReference>
<sequence>MRSFIFNQILFSEVWLYEILPTEEEQELIRILYNKTAPKDDEEVSRWEGEEEISWDASEDISWDVSEEPKPAEVEQWCYDERKPFHHQIFPTDAKAYARQQAEKYIEDLDSFLEWIYDDVESYVLERDEVYQRKFDLIN</sequence>
<reference evidence="1 2" key="1">
    <citation type="submission" date="2017-02" db="EMBL/GenBank/DDBJ databases">
        <title>Draft genome sequence of Haemophilus felis CCUG 31170 type strain.</title>
        <authorList>
            <person name="Engstrom-Jakobsson H."/>
            <person name="Salva-Serra F."/>
            <person name="Thorell K."/>
            <person name="Gonzales-Siles L."/>
            <person name="Karlsson R."/>
            <person name="Boulund F."/>
            <person name="Engstrand L."/>
            <person name="Kristiansson E."/>
            <person name="Moore E."/>
        </authorList>
    </citation>
    <scope>NUCLEOTIDE SEQUENCE [LARGE SCALE GENOMIC DNA]</scope>
    <source>
        <strain evidence="1 2">CCUG 31170</strain>
    </source>
</reference>
<evidence type="ECO:0000313" key="2">
    <source>
        <dbReference type="Proteomes" id="UP000190023"/>
    </source>
</evidence>
<accession>A0A1T0B9S0</accession>
<dbReference type="OrthoDB" id="9978592at2"/>
<keyword evidence="2" id="KW-1185">Reference proteome</keyword>
<dbReference type="EMBL" id="MUYB01000007">
    <property type="protein sequence ID" value="OOS06511.1"/>
    <property type="molecule type" value="Genomic_DNA"/>
</dbReference>
<proteinExistence type="predicted"/>
<dbReference type="AlphaFoldDB" id="A0A1T0B9S0"/>
<comment type="caution">
    <text evidence="1">The sequence shown here is derived from an EMBL/GenBank/DDBJ whole genome shotgun (WGS) entry which is preliminary data.</text>
</comment>
<name>A0A1T0B9S0_9PAST</name>
<organism evidence="1 2">
    <name type="scientific">[Haemophilus] felis</name>
    <dbReference type="NCBI Taxonomy" id="123822"/>
    <lineage>
        <taxon>Bacteria</taxon>
        <taxon>Pseudomonadati</taxon>
        <taxon>Pseudomonadota</taxon>
        <taxon>Gammaproteobacteria</taxon>
        <taxon>Pasteurellales</taxon>
        <taxon>Pasteurellaceae</taxon>
    </lineage>
</organism>